<dbReference type="EMBL" id="CP111017">
    <property type="protein sequence ID" value="WAR08127.1"/>
    <property type="molecule type" value="Genomic_DNA"/>
</dbReference>
<feature type="non-terminal residue" evidence="2">
    <location>
        <position position="1"/>
    </location>
</feature>
<dbReference type="InterPro" id="IPR036116">
    <property type="entry name" value="FN3_sf"/>
</dbReference>
<protein>
    <recommendedName>
        <fullName evidence="1">Fibronectin type-III domain-containing protein</fullName>
    </recommendedName>
</protein>
<feature type="domain" description="Fibronectin type-III" evidence="1">
    <location>
        <begin position="71"/>
        <end position="164"/>
    </location>
</feature>
<name>A0ABY7EGY5_MYAAR</name>
<gene>
    <name evidence="2" type="ORF">MAR_018085</name>
</gene>
<dbReference type="Proteomes" id="UP001164746">
    <property type="component" value="Chromosome 6"/>
</dbReference>
<evidence type="ECO:0000313" key="2">
    <source>
        <dbReference type="EMBL" id="WAR08127.1"/>
    </source>
</evidence>
<organism evidence="2 3">
    <name type="scientific">Mya arenaria</name>
    <name type="common">Soft-shell clam</name>
    <dbReference type="NCBI Taxonomy" id="6604"/>
    <lineage>
        <taxon>Eukaryota</taxon>
        <taxon>Metazoa</taxon>
        <taxon>Spiralia</taxon>
        <taxon>Lophotrochozoa</taxon>
        <taxon>Mollusca</taxon>
        <taxon>Bivalvia</taxon>
        <taxon>Autobranchia</taxon>
        <taxon>Heteroconchia</taxon>
        <taxon>Euheterodonta</taxon>
        <taxon>Imparidentia</taxon>
        <taxon>Neoheterodontei</taxon>
        <taxon>Myida</taxon>
        <taxon>Myoidea</taxon>
        <taxon>Myidae</taxon>
        <taxon>Mya</taxon>
    </lineage>
</organism>
<dbReference type="SMART" id="SM00060">
    <property type="entry name" value="FN3"/>
    <property type="match status" value="1"/>
</dbReference>
<keyword evidence="3" id="KW-1185">Reference proteome</keyword>
<dbReference type="Pfam" id="PF00041">
    <property type="entry name" value="fn3"/>
    <property type="match status" value="1"/>
</dbReference>
<sequence length="220" mass="24222">SFVLQEFCSSSVSALVEKTELELKGPVQFDANNLLLPDTTYACFVVVITDNGLGHKAHVNTLTFEEEPQAPPVDVTVSDIRKRSFNVSWSLIGPRPGQVTYTVILNGDMGAESKSYTVSGYLNTRVFADGLEEYWNYSVNVEAKTNFGNPKTSVTTHEYRTLPSAPGPVTDFGAVTAQLHTDNFEIITIQWKAPSLLERNSVIKEYVLKHNVGNNSATSE</sequence>
<proteinExistence type="predicted"/>
<feature type="non-terminal residue" evidence="2">
    <location>
        <position position="220"/>
    </location>
</feature>
<reference evidence="2" key="1">
    <citation type="submission" date="2022-11" db="EMBL/GenBank/DDBJ databases">
        <title>Centuries of genome instability and evolution in soft-shell clam transmissible cancer (bioRxiv).</title>
        <authorList>
            <person name="Hart S.F.M."/>
            <person name="Yonemitsu M.A."/>
            <person name="Giersch R.M."/>
            <person name="Beal B.F."/>
            <person name="Arriagada G."/>
            <person name="Davis B.W."/>
            <person name="Ostrander E.A."/>
            <person name="Goff S.P."/>
            <person name="Metzger M.J."/>
        </authorList>
    </citation>
    <scope>NUCLEOTIDE SEQUENCE</scope>
    <source>
        <strain evidence="2">MELC-2E11</strain>
        <tissue evidence="2">Siphon/mantle</tissue>
    </source>
</reference>
<dbReference type="InterPro" id="IPR013783">
    <property type="entry name" value="Ig-like_fold"/>
</dbReference>
<dbReference type="SUPFAM" id="SSF49265">
    <property type="entry name" value="Fibronectin type III"/>
    <property type="match status" value="1"/>
</dbReference>
<dbReference type="CDD" id="cd00063">
    <property type="entry name" value="FN3"/>
    <property type="match status" value="1"/>
</dbReference>
<dbReference type="InterPro" id="IPR003961">
    <property type="entry name" value="FN3_dom"/>
</dbReference>
<accession>A0ABY7EGY5</accession>
<dbReference type="Gene3D" id="2.60.40.10">
    <property type="entry name" value="Immunoglobulins"/>
    <property type="match status" value="1"/>
</dbReference>
<evidence type="ECO:0000313" key="3">
    <source>
        <dbReference type="Proteomes" id="UP001164746"/>
    </source>
</evidence>
<dbReference type="PROSITE" id="PS50853">
    <property type="entry name" value="FN3"/>
    <property type="match status" value="1"/>
</dbReference>
<evidence type="ECO:0000259" key="1">
    <source>
        <dbReference type="PROSITE" id="PS50853"/>
    </source>
</evidence>